<dbReference type="OrthoDB" id="127573at2"/>
<evidence type="ECO:0000259" key="1">
    <source>
        <dbReference type="Pfam" id="PF01593"/>
    </source>
</evidence>
<feature type="domain" description="Amine oxidase" evidence="1">
    <location>
        <begin position="85"/>
        <end position="542"/>
    </location>
</feature>
<protein>
    <submittedName>
        <fullName evidence="2">NAD(P)-binding protein</fullName>
    </submittedName>
</protein>
<dbReference type="PANTHER" id="PTHR42923">
    <property type="entry name" value="PROTOPORPHYRINOGEN OXIDASE"/>
    <property type="match status" value="1"/>
</dbReference>
<dbReference type="Proteomes" id="UP000281028">
    <property type="component" value="Unassembled WGS sequence"/>
</dbReference>
<reference evidence="2" key="1">
    <citation type="submission" date="2020-05" db="EMBL/GenBank/DDBJ databases">
        <title>Chitinophaga laudate sp. nov., isolated from a tropical peat swamp.</title>
        <authorList>
            <person name="Goh C.B.S."/>
            <person name="Lee M.S."/>
            <person name="Parimannan S."/>
            <person name="Pasbakhsh P."/>
            <person name="Yule C.M."/>
            <person name="Rajandas H."/>
            <person name="Loke S."/>
            <person name="Croft L."/>
            <person name="Tan J.B.L."/>
        </authorList>
    </citation>
    <scope>NUCLEOTIDE SEQUENCE</scope>
    <source>
        <strain evidence="2">Mgbs1</strain>
    </source>
</reference>
<dbReference type="Gene3D" id="3.50.50.60">
    <property type="entry name" value="FAD/NAD(P)-binding domain"/>
    <property type="match status" value="1"/>
</dbReference>
<keyword evidence="3" id="KW-1185">Reference proteome</keyword>
<sequence length="545" mass="60636">MNGENTRSKPLSRKDFLRYMALIAGGTITAGQYIACSSKKDKYAHITGRINGASAATGHRLREGGFPPPEETTHIHTVIAGSGAAGLAAGRKLRLQGIPFKILDLEPRPGGNAASGENTWSSYPLGAHYLPLPNLQNGDLLELLREAGILTGYDTAGLPIYNETDLCFDPEERLFIRGRWQEGLVPQWGVDADSLSTIQRFLAAMDYFRWVKGSDLRYAFDIPVACSSADPQFTQLDDISMKTWLQQEGYHSEELQWYLDYCCRDDYGADTSTVSAWAGIHYFAGRKGKAANAGPSQVLTWPHGNGRLIQHLLQFSQDALLTNSLVYQVTPAGDKVHVDYFDVIRQTTCRIIADHCILATPHFVSCRLLPALQPANGFVYSPWLVANITLDHIPASSGYPLSWDNVVYKGRSLGYVNSQQQTLLQRKPEKQVISWYLPLDHLPPTDSRRYALSLDHTHWVKLITDDLELAHKDIHRLIRNIEVQVWGHGMIRPQPGFITGVALKQAQNSGYDNIFLAHSDLSGISIFEEAFFQGNKAATQVISRS</sequence>
<dbReference type="PANTHER" id="PTHR42923:SF39">
    <property type="entry name" value="AMINO OXIDASE"/>
    <property type="match status" value="1"/>
</dbReference>
<dbReference type="InterPro" id="IPR050464">
    <property type="entry name" value="Zeta_carotene_desat/Oxidored"/>
</dbReference>
<dbReference type="InterPro" id="IPR036188">
    <property type="entry name" value="FAD/NAD-bd_sf"/>
</dbReference>
<dbReference type="SUPFAM" id="SSF51905">
    <property type="entry name" value="FAD/NAD(P)-binding domain"/>
    <property type="match status" value="1"/>
</dbReference>
<dbReference type="AlphaFoldDB" id="A0A3S1JJ29"/>
<dbReference type="InterPro" id="IPR002937">
    <property type="entry name" value="Amino_oxidase"/>
</dbReference>
<evidence type="ECO:0000313" key="2">
    <source>
        <dbReference type="EMBL" id="NSL85742.1"/>
    </source>
</evidence>
<organism evidence="2 3">
    <name type="scientific">Chitinophaga solisilvae</name>
    <dbReference type="NCBI Taxonomy" id="1233460"/>
    <lineage>
        <taxon>Bacteria</taxon>
        <taxon>Pseudomonadati</taxon>
        <taxon>Bacteroidota</taxon>
        <taxon>Chitinophagia</taxon>
        <taxon>Chitinophagales</taxon>
        <taxon>Chitinophagaceae</taxon>
        <taxon>Chitinophaga</taxon>
    </lineage>
</organism>
<evidence type="ECO:0000313" key="3">
    <source>
        <dbReference type="Proteomes" id="UP000281028"/>
    </source>
</evidence>
<dbReference type="GO" id="GO:0016491">
    <property type="term" value="F:oxidoreductase activity"/>
    <property type="evidence" value="ECO:0007669"/>
    <property type="project" value="InterPro"/>
</dbReference>
<accession>A0A3S1JJ29</accession>
<name>A0A3S1JJ29_9BACT</name>
<gene>
    <name evidence="2" type="ORF">ECE50_002795</name>
</gene>
<dbReference type="EMBL" id="RIAR02000001">
    <property type="protein sequence ID" value="NSL85742.1"/>
    <property type="molecule type" value="Genomic_DNA"/>
</dbReference>
<proteinExistence type="predicted"/>
<dbReference type="Pfam" id="PF01593">
    <property type="entry name" value="Amino_oxidase"/>
    <property type="match status" value="1"/>
</dbReference>
<comment type="caution">
    <text evidence="2">The sequence shown here is derived from an EMBL/GenBank/DDBJ whole genome shotgun (WGS) entry which is preliminary data.</text>
</comment>